<keyword evidence="7 8" id="KW-0472">Membrane</keyword>
<dbReference type="Proteomes" id="UP000019205">
    <property type="component" value="Chromosome"/>
</dbReference>
<keyword evidence="6 8" id="KW-1133">Transmembrane helix</keyword>
<reference evidence="10 11" key="1">
    <citation type="journal article" date="2007" name="Proc. Natl. Acad. Sci. U.S.A.">
        <title>Characterization of a marine gammaproteobacterium capable of aerobic anoxygenic photosynthesis.</title>
        <authorList>
            <person name="Fuchs B.M."/>
            <person name="Spring S."/>
            <person name="Teeling H."/>
            <person name="Quast C."/>
            <person name="Wulf J."/>
            <person name="Schattenhofer M."/>
            <person name="Yan S."/>
            <person name="Ferriera S."/>
            <person name="Johnson J."/>
            <person name="Glockner F.O."/>
            <person name="Amann R."/>
        </authorList>
    </citation>
    <scope>NUCLEOTIDE SEQUENCE [LARGE SCALE GENOMIC DNA]</scope>
    <source>
        <strain evidence="10">KT71</strain>
    </source>
</reference>
<evidence type="ECO:0000313" key="10">
    <source>
        <dbReference type="EMBL" id="EAQ98231.2"/>
    </source>
</evidence>
<feature type="domain" description="Methylamine utilisation protein MauE" evidence="9">
    <location>
        <begin position="8"/>
        <end position="129"/>
    </location>
</feature>
<dbReference type="InterPro" id="IPR009908">
    <property type="entry name" value="Methylamine_util_MauE"/>
</dbReference>
<keyword evidence="11" id="KW-1185">Reference proteome</keyword>
<accession>A4A7G2</accession>
<dbReference type="UniPathway" id="UPA00895"/>
<evidence type="ECO:0000259" key="9">
    <source>
        <dbReference type="Pfam" id="PF07291"/>
    </source>
</evidence>
<comment type="caution">
    <text evidence="10">The sequence shown here is derived from an EMBL/GenBank/DDBJ whole genome shotgun (WGS) entry which is preliminary data.</text>
</comment>
<name>A4A7G2_9GAMM</name>
<protein>
    <recommendedName>
        <fullName evidence="4">Methylamine utilization protein MauE</fullName>
    </recommendedName>
</protein>
<keyword evidence="5 8" id="KW-0812">Transmembrane</keyword>
<evidence type="ECO:0000256" key="6">
    <source>
        <dbReference type="ARBA" id="ARBA00022989"/>
    </source>
</evidence>
<evidence type="ECO:0000256" key="1">
    <source>
        <dbReference type="ARBA" id="ARBA00003475"/>
    </source>
</evidence>
<evidence type="ECO:0000256" key="8">
    <source>
        <dbReference type="SAM" id="Phobius"/>
    </source>
</evidence>
<dbReference type="eggNOG" id="ENOG5032ZYX">
    <property type="taxonomic scope" value="Bacteria"/>
</dbReference>
<dbReference type="HOGENOM" id="CLU_101331_2_1_6"/>
<evidence type="ECO:0000256" key="2">
    <source>
        <dbReference type="ARBA" id="ARBA00004141"/>
    </source>
</evidence>
<feature type="transmembrane region" description="Helical" evidence="8">
    <location>
        <begin position="111"/>
        <end position="131"/>
    </location>
</feature>
<evidence type="ECO:0000256" key="5">
    <source>
        <dbReference type="ARBA" id="ARBA00022692"/>
    </source>
</evidence>
<reference evidence="10 11" key="2">
    <citation type="journal article" date="2009" name="PLoS ONE">
        <title>The photosynthetic apparatus and its regulation in the aerobic gammaproteobacterium Congregibacter litoralis gen. nov., sp. nov.</title>
        <authorList>
            <person name="Spring S."/>
            <person name="Lunsdorf H."/>
            <person name="Fuchs B.M."/>
            <person name="Tindall B.J."/>
        </authorList>
    </citation>
    <scope>NUCLEOTIDE SEQUENCE [LARGE SCALE GENOMIC DNA]</scope>
    <source>
        <strain evidence="10">KT71</strain>
    </source>
</reference>
<dbReference type="GO" id="GO:0030416">
    <property type="term" value="P:methylamine metabolic process"/>
    <property type="evidence" value="ECO:0007669"/>
    <property type="project" value="InterPro"/>
</dbReference>
<evidence type="ECO:0000313" key="11">
    <source>
        <dbReference type="Proteomes" id="UP000019205"/>
    </source>
</evidence>
<dbReference type="OrthoDB" id="4462029at2"/>
<feature type="transmembrane region" description="Helical" evidence="8">
    <location>
        <begin position="45"/>
        <end position="66"/>
    </location>
</feature>
<dbReference type="STRING" id="314285.KT71_03252"/>
<evidence type="ECO:0000256" key="4">
    <source>
        <dbReference type="ARBA" id="ARBA00019078"/>
    </source>
</evidence>
<dbReference type="GO" id="GO:0016020">
    <property type="term" value="C:membrane"/>
    <property type="evidence" value="ECO:0007669"/>
    <property type="project" value="UniProtKB-SubCell"/>
</dbReference>
<comment type="subcellular location">
    <subcellularLocation>
        <location evidence="2">Membrane</location>
        <topology evidence="2">Multi-pass membrane protein</topology>
    </subcellularLocation>
</comment>
<sequence>MIDPLLELTLALSLFLLFVSAGQHKRWEARRFQAQLDAYKLLPASLSPIVAKSLPLLELAVALALLVPLSRSAAAFAAMMLLVMYALAVLLNLVRGRRDIDCGCGGTPQPLSYWLVFRNIMLAAGALIVMLPTTERALGAMDVGTMIFLTTLLGLCYLTIDQLLQNQSALTGWKPHEH</sequence>
<feature type="transmembrane region" description="Helical" evidence="8">
    <location>
        <begin position="143"/>
        <end position="160"/>
    </location>
</feature>
<comment type="pathway">
    <text evidence="3">One-carbon metabolism; methylamine degradation.</text>
</comment>
<gene>
    <name evidence="10" type="ORF">KT71_03252</name>
</gene>
<evidence type="ECO:0000256" key="7">
    <source>
        <dbReference type="ARBA" id="ARBA00023136"/>
    </source>
</evidence>
<comment type="function">
    <text evidence="1">May be specifically involved in the processing, transport, and/or maturation of the MADH beta-subunit.</text>
</comment>
<dbReference type="AlphaFoldDB" id="A4A7G2"/>
<feature type="transmembrane region" description="Helical" evidence="8">
    <location>
        <begin position="73"/>
        <end position="91"/>
    </location>
</feature>
<dbReference type="EMBL" id="AAOA02000002">
    <property type="protein sequence ID" value="EAQ98231.2"/>
    <property type="molecule type" value="Genomic_DNA"/>
</dbReference>
<proteinExistence type="predicted"/>
<organism evidence="10 11">
    <name type="scientific">Congregibacter litoralis KT71</name>
    <dbReference type="NCBI Taxonomy" id="314285"/>
    <lineage>
        <taxon>Bacteria</taxon>
        <taxon>Pseudomonadati</taxon>
        <taxon>Pseudomonadota</taxon>
        <taxon>Gammaproteobacteria</taxon>
        <taxon>Cellvibrionales</taxon>
        <taxon>Halieaceae</taxon>
        <taxon>Congregibacter</taxon>
    </lineage>
</organism>
<evidence type="ECO:0000256" key="3">
    <source>
        <dbReference type="ARBA" id="ARBA00004856"/>
    </source>
</evidence>
<dbReference type="RefSeq" id="WP_023659845.1">
    <property type="nucleotide sequence ID" value="NZ_CM002299.1"/>
</dbReference>
<dbReference type="Pfam" id="PF07291">
    <property type="entry name" value="MauE"/>
    <property type="match status" value="1"/>
</dbReference>